<evidence type="ECO:0000313" key="2">
    <source>
        <dbReference type="Proteomes" id="UP000027120"/>
    </source>
</evidence>
<name>A0A067D470_CITSI</name>
<accession>A0A067D470</accession>
<gene>
    <name evidence="1" type="ORF">CISIN_1g039094mg</name>
</gene>
<dbReference type="EMBL" id="KK789736">
    <property type="protein sequence ID" value="KDO37749.1"/>
    <property type="molecule type" value="Genomic_DNA"/>
</dbReference>
<sequence length="95" mass="10604">MNSTNFITLGDKGLDDGTRRGVQENRRIGDVWVALEQISAAASRALESLLLQHRAAMLGVGRWWASGRFTLAVLDSHGSLLCWTLWALGCRRREH</sequence>
<keyword evidence="2" id="KW-1185">Reference proteome</keyword>
<dbReference type="Proteomes" id="UP000027120">
    <property type="component" value="Unassembled WGS sequence"/>
</dbReference>
<proteinExistence type="predicted"/>
<protein>
    <submittedName>
        <fullName evidence="1">Uncharacterized protein</fullName>
    </submittedName>
</protein>
<dbReference type="AlphaFoldDB" id="A0A067D470"/>
<evidence type="ECO:0000313" key="1">
    <source>
        <dbReference type="EMBL" id="KDO37749.1"/>
    </source>
</evidence>
<organism evidence="1 2">
    <name type="scientific">Citrus sinensis</name>
    <name type="common">Sweet orange</name>
    <name type="synonym">Citrus aurantium var. sinensis</name>
    <dbReference type="NCBI Taxonomy" id="2711"/>
    <lineage>
        <taxon>Eukaryota</taxon>
        <taxon>Viridiplantae</taxon>
        <taxon>Streptophyta</taxon>
        <taxon>Embryophyta</taxon>
        <taxon>Tracheophyta</taxon>
        <taxon>Spermatophyta</taxon>
        <taxon>Magnoliopsida</taxon>
        <taxon>eudicotyledons</taxon>
        <taxon>Gunneridae</taxon>
        <taxon>Pentapetalae</taxon>
        <taxon>rosids</taxon>
        <taxon>malvids</taxon>
        <taxon>Sapindales</taxon>
        <taxon>Rutaceae</taxon>
        <taxon>Aurantioideae</taxon>
        <taxon>Citrus</taxon>
    </lineage>
</organism>
<reference evidence="1 2" key="1">
    <citation type="submission" date="2014-04" db="EMBL/GenBank/DDBJ databases">
        <authorList>
            <consortium name="International Citrus Genome Consortium"/>
            <person name="Gmitter F."/>
            <person name="Chen C."/>
            <person name="Farmerie W."/>
            <person name="Harkins T."/>
            <person name="Desany B."/>
            <person name="Mohiuddin M."/>
            <person name="Kodira C."/>
            <person name="Borodovsky M."/>
            <person name="Lomsadze A."/>
            <person name="Burns P."/>
            <person name="Jenkins J."/>
            <person name="Prochnik S."/>
            <person name="Shu S."/>
            <person name="Chapman J."/>
            <person name="Pitluck S."/>
            <person name="Schmutz J."/>
            <person name="Rokhsar D."/>
        </authorList>
    </citation>
    <scope>NUCLEOTIDE SEQUENCE</scope>
</reference>